<evidence type="ECO:0000313" key="20">
    <source>
        <dbReference type="Proteomes" id="UP000012073"/>
    </source>
</evidence>
<dbReference type="FunFam" id="2.30.110.10:FF:000020">
    <property type="entry name" value="PNPO isoform 11"/>
    <property type="match status" value="1"/>
</dbReference>
<dbReference type="STRING" id="2769.R7QMD8"/>
<evidence type="ECO:0000256" key="10">
    <source>
        <dbReference type="ARBA" id="ARBA00023002"/>
    </source>
</evidence>
<proteinExistence type="inferred from homology"/>
<evidence type="ECO:0000256" key="1">
    <source>
        <dbReference type="ARBA" id="ARBA00001917"/>
    </source>
</evidence>
<dbReference type="InterPro" id="IPR000659">
    <property type="entry name" value="Pyridox_Oxase"/>
</dbReference>
<evidence type="ECO:0000256" key="4">
    <source>
        <dbReference type="ARBA" id="ARBA00005037"/>
    </source>
</evidence>
<name>R7QMD8_CHOCR</name>
<evidence type="ECO:0000256" key="9">
    <source>
        <dbReference type="ARBA" id="ARBA00022643"/>
    </source>
</evidence>
<dbReference type="OMA" id="AYFRTRP"/>
<evidence type="ECO:0000256" key="2">
    <source>
        <dbReference type="ARBA" id="ARBA00003691"/>
    </source>
</evidence>
<comment type="function">
    <text evidence="2">Catalyzes the oxidation of either pyridoxine 5'-phosphate (PNP) or pyridoxamine 5'-phosphate (PMP) into pyridoxal 5'-phosphate (PLP).</text>
</comment>
<dbReference type="Pfam" id="PF01243">
    <property type="entry name" value="PNPOx_N"/>
    <property type="match status" value="1"/>
</dbReference>
<evidence type="ECO:0000313" key="19">
    <source>
        <dbReference type="EMBL" id="CDF38535.1"/>
    </source>
</evidence>
<evidence type="ECO:0000256" key="14">
    <source>
        <dbReference type="ARBA" id="ARBA00073441"/>
    </source>
</evidence>
<gene>
    <name evidence="19" type="ORF">CHC_T00006254001</name>
</gene>
<dbReference type="NCBIfam" id="TIGR00558">
    <property type="entry name" value="pdxH"/>
    <property type="match status" value="1"/>
</dbReference>
<evidence type="ECO:0000256" key="12">
    <source>
        <dbReference type="ARBA" id="ARBA00050530"/>
    </source>
</evidence>
<evidence type="ECO:0000256" key="5">
    <source>
        <dbReference type="ARBA" id="ARBA00007301"/>
    </source>
</evidence>
<comment type="catalytic activity">
    <reaction evidence="13">
        <text>pyridoxine 5'-phosphate + O2 = pyridoxal 5'-phosphate + H2O2</text>
        <dbReference type="Rhea" id="RHEA:15149"/>
        <dbReference type="ChEBI" id="CHEBI:15379"/>
        <dbReference type="ChEBI" id="CHEBI:16240"/>
        <dbReference type="ChEBI" id="CHEBI:58589"/>
        <dbReference type="ChEBI" id="CHEBI:597326"/>
        <dbReference type="EC" id="1.4.3.5"/>
    </reaction>
    <physiologicalReaction direction="left-to-right" evidence="13">
        <dbReference type="Rhea" id="RHEA:15150"/>
    </physiologicalReaction>
</comment>
<dbReference type="Proteomes" id="UP000012073">
    <property type="component" value="Unassembled WGS sequence"/>
</dbReference>
<feature type="domain" description="Pyridoxamine 5'-phosphate oxidase N-terminal" evidence="17">
    <location>
        <begin position="87"/>
        <end position="196"/>
    </location>
</feature>
<dbReference type="AlphaFoldDB" id="R7QMD8"/>
<comment type="pathway">
    <text evidence="3">Cofactor metabolism; pyridoxal 5'-phosphate salvage; pyridoxal 5'-phosphate from pyridoxamine 5'-phosphate: step 1/1.</text>
</comment>
<dbReference type="NCBIfam" id="NF004231">
    <property type="entry name" value="PRK05679.1"/>
    <property type="match status" value="1"/>
</dbReference>
<evidence type="ECO:0000256" key="7">
    <source>
        <dbReference type="ARBA" id="ARBA00012801"/>
    </source>
</evidence>
<keyword evidence="20" id="KW-1185">Reference proteome</keyword>
<evidence type="ECO:0000256" key="13">
    <source>
        <dbReference type="ARBA" id="ARBA00052947"/>
    </source>
</evidence>
<feature type="domain" description="Pyridoxine 5'-phosphate oxidase dimerisation C-terminal" evidence="18">
    <location>
        <begin position="223"/>
        <end position="276"/>
    </location>
</feature>
<dbReference type="HAMAP" id="MF_01629">
    <property type="entry name" value="PdxH"/>
    <property type="match status" value="1"/>
</dbReference>
<dbReference type="EMBL" id="HG001940">
    <property type="protein sequence ID" value="CDF38535.1"/>
    <property type="molecule type" value="Genomic_DNA"/>
</dbReference>
<sequence length="276" mass="31118">MSRTLRSLLFVPQLPLARAPRRPHLSPRRFTMSAPKAPTPKAPTPASVSSLRVSYSRAPALDEAMLPPAPFALFAAWFEQAKASGDPEPNAMCLATASPDARPSARMVLLKAFDDNGFVWYTNYGSRKAAQLADNPFAALTFWWPSLERSVRIEGKVDRVPTEESDAYFKSRPPASRLGAWASDQSKPVGERHVVEERWNGLVDDHLDEKGGLKKEVERPPQWGGFRLVPDRVEFWKGREARLHDRIVYELGENEDWTPSEELKGSSRWTKTRLQP</sequence>
<feature type="compositionally biased region" description="Polar residues" evidence="16">
    <location>
        <begin position="267"/>
        <end position="276"/>
    </location>
</feature>
<comment type="pathway">
    <text evidence="4">Cofactor metabolism; pyridoxal 5'-phosphate salvage; pyridoxal 5'-phosphate from pyridoxine 5'-phosphate: step 1/1.</text>
</comment>
<evidence type="ECO:0000256" key="11">
    <source>
        <dbReference type="ARBA" id="ARBA00023096"/>
    </source>
</evidence>
<feature type="region of interest" description="Disordered" evidence="16">
    <location>
        <begin position="21"/>
        <end position="46"/>
    </location>
</feature>
<dbReference type="GeneID" id="17326143"/>
<dbReference type="InterPro" id="IPR012349">
    <property type="entry name" value="Split_barrel_FMN-bd"/>
</dbReference>
<accession>R7QMD8</accession>
<comment type="cofactor">
    <cofactor evidence="1">
        <name>FMN</name>
        <dbReference type="ChEBI" id="CHEBI:58210"/>
    </cofactor>
</comment>
<dbReference type="RefSeq" id="XP_005718428.1">
    <property type="nucleotide sequence ID" value="XM_005718371.1"/>
</dbReference>
<evidence type="ECO:0000259" key="18">
    <source>
        <dbReference type="Pfam" id="PF10590"/>
    </source>
</evidence>
<evidence type="ECO:0000259" key="17">
    <source>
        <dbReference type="Pfam" id="PF01243"/>
    </source>
</evidence>
<comment type="similarity">
    <text evidence="5">Belongs to the pyridoxamine 5'-phosphate oxidase family.</text>
</comment>
<dbReference type="GO" id="GO:0008615">
    <property type="term" value="P:pyridoxine biosynthetic process"/>
    <property type="evidence" value="ECO:0007669"/>
    <property type="project" value="UniProtKB-KW"/>
</dbReference>
<evidence type="ECO:0000256" key="6">
    <source>
        <dbReference type="ARBA" id="ARBA00011738"/>
    </source>
</evidence>
<keyword evidence="9" id="KW-0288">FMN</keyword>
<comment type="subunit">
    <text evidence="6">Homodimer.</text>
</comment>
<dbReference type="PhylomeDB" id="R7QMD8"/>
<dbReference type="EC" id="1.4.3.5" evidence="7"/>
<protein>
    <recommendedName>
        <fullName evidence="14">Pyridoxine-5'-phosphate oxidase</fullName>
        <ecNumber evidence="7">1.4.3.5</ecNumber>
    </recommendedName>
    <alternativeName>
        <fullName evidence="15">Pyridoxamine-phosphate oxidase</fullName>
    </alternativeName>
</protein>
<evidence type="ECO:0000256" key="8">
    <source>
        <dbReference type="ARBA" id="ARBA00022630"/>
    </source>
</evidence>
<feature type="region of interest" description="Disordered" evidence="16">
    <location>
        <begin position="257"/>
        <end position="276"/>
    </location>
</feature>
<dbReference type="GO" id="GO:0010181">
    <property type="term" value="F:FMN binding"/>
    <property type="evidence" value="ECO:0007669"/>
    <property type="project" value="InterPro"/>
</dbReference>
<dbReference type="GO" id="GO:0004733">
    <property type="term" value="F:pyridoxamine phosphate oxidase activity"/>
    <property type="evidence" value="ECO:0007669"/>
    <property type="project" value="UniProtKB-EC"/>
</dbReference>
<dbReference type="OrthoDB" id="303614at2759"/>
<dbReference type="Pfam" id="PF10590">
    <property type="entry name" value="PNP_phzG_C"/>
    <property type="match status" value="1"/>
</dbReference>
<evidence type="ECO:0000256" key="15">
    <source>
        <dbReference type="ARBA" id="ARBA00077914"/>
    </source>
</evidence>
<evidence type="ECO:0000256" key="3">
    <source>
        <dbReference type="ARBA" id="ARBA00004738"/>
    </source>
</evidence>
<keyword evidence="11" id="KW-0664">Pyridoxine biosynthesis</keyword>
<dbReference type="UniPathway" id="UPA01068">
    <property type="reaction ID" value="UER00304"/>
</dbReference>
<dbReference type="SUPFAM" id="SSF50475">
    <property type="entry name" value="FMN-binding split barrel"/>
    <property type="match status" value="1"/>
</dbReference>
<dbReference type="InterPro" id="IPR011576">
    <property type="entry name" value="Pyridox_Oxase_N"/>
</dbReference>
<dbReference type="PANTHER" id="PTHR10851">
    <property type="entry name" value="PYRIDOXINE-5-PHOSPHATE OXIDASE"/>
    <property type="match status" value="1"/>
</dbReference>
<reference evidence="20" key="1">
    <citation type="journal article" date="2013" name="Proc. Natl. Acad. Sci. U.S.A.">
        <title>Genome structure and metabolic features in the red seaweed Chondrus crispus shed light on evolution of the Archaeplastida.</title>
        <authorList>
            <person name="Collen J."/>
            <person name="Porcel B."/>
            <person name="Carre W."/>
            <person name="Ball S.G."/>
            <person name="Chaparro C."/>
            <person name="Tonon T."/>
            <person name="Barbeyron T."/>
            <person name="Michel G."/>
            <person name="Noel B."/>
            <person name="Valentin K."/>
            <person name="Elias M."/>
            <person name="Artiguenave F."/>
            <person name="Arun A."/>
            <person name="Aury J.M."/>
            <person name="Barbosa-Neto J.F."/>
            <person name="Bothwell J.H."/>
            <person name="Bouget F.Y."/>
            <person name="Brillet L."/>
            <person name="Cabello-Hurtado F."/>
            <person name="Capella-Gutierrez S."/>
            <person name="Charrier B."/>
            <person name="Cladiere L."/>
            <person name="Cock J.M."/>
            <person name="Coelho S.M."/>
            <person name="Colleoni C."/>
            <person name="Czjzek M."/>
            <person name="Da Silva C."/>
            <person name="Delage L."/>
            <person name="Denoeud F."/>
            <person name="Deschamps P."/>
            <person name="Dittami S.M."/>
            <person name="Gabaldon T."/>
            <person name="Gachon C.M."/>
            <person name="Groisillier A."/>
            <person name="Herve C."/>
            <person name="Jabbari K."/>
            <person name="Katinka M."/>
            <person name="Kloareg B."/>
            <person name="Kowalczyk N."/>
            <person name="Labadie K."/>
            <person name="Leblanc C."/>
            <person name="Lopez P.J."/>
            <person name="McLachlan D.H."/>
            <person name="Meslet-Cladiere L."/>
            <person name="Moustafa A."/>
            <person name="Nehr Z."/>
            <person name="Nyvall Collen P."/>
            <person name="Panaud O."/>
            <person name="Partensky F."/>
            <person name="Poulain J."/>
            <person name="Rensing S.A."/>
            <person name="Rousvoal S."/>
            <person name="Samson G."/>
            <person name="Symeonidi A."/>
            <person name="Weissenbach J."/>
            <person name="Zambounis A."/>
            <person name="Wincker P."/>
            <person name="Boyen C."/>
        </authorList>
    </citation>
    <scope>NUCLEOTIDE SEQUENCE [LARGE SCALE GENOMIC DNA]</scope>
    <source>
        <strain evidence="20">cv. Stackhouse</strain>
    </source>
</reference>
<comment type="catalytic activity">
    <reaction evidence="12">
        <text>pyridoxamine 5'-phosphate + O2 + H2O = pyridoxal 5'-phosphate + H2O2 + NH4(+)</text>
        <dbReference type="Rhea" id="RHEA:15817"/>
        <dbReference type="ChEBI" id="CHEBI:15377"/>
        <dbReference type="ChEBI" id="CHEBI:15379"/>
        <dbReference type="ChEBI" id="CHEBI:16240"/>
        <dbReference type="ChEBI" id="CHEBI:28938"/>
        <dbReference type="ChEBI" id="CHEBI:58451"/>
        <dbReference type="ChEBI" id="CHEBI:597326"/>
        <dbReference type="EC" id="1.4.3.5"/>
    </reaction>
    <physiologicalReaction direction="left-to-right" evidence="12">
        <dbReference type="Rhea" id="RHEA:15818"/>
    </physiologicalReaction>
</comment>
<organism evidence="19 20">
    <name type="scientific">Chondrus crispus</name>
    <name type="common">Carrageen Irish moss</name>
    <name type="synonym">Polymorpha crispa</name>
    <dbReference type="NCBI Taxonomy" id="2769"/>
    <lineage>
        <taxon>Eukaryota</taxon>
        <taxon>Rhodophyta</taxon>
        <taxon>Florideophyceae</taxon>
        <taxon>Rhodymeniophycidae</taxon>
        <taxon>Gigartinales</taxon>
        <taxon>Gigartinaceae</taxon>
        <taxon>Chondrus</taxon>
    </lineage>
</organism>
<dbReference type="Gene3D" id="2.30.110.10">
    <property type="entry name" value="Electron Transport, Fmn-binding Protein, Chain A"/>
    <property type="match status" value="1"/>
</dbReference>
<dbReference type="InterPro" id="IPR019576">
    <property type="entry name" value="Pyridoxamine_oxidase_dimer_C"/>
</dbReference>
<keyword evidence="10" id="KW-0560">Oxidoreductase</keyword>
<keyword evidence="8" id="KW-0285">Flavoprotein</keyword>
<evidence type="ECO:0000256" key="16">
    <source>
        <dbReference type="SAM" id="MobiDB-lite"/>
    </source>
</evidence>
<dbReference type="KEGG" id="ccp:CHC_T00006254001"/>
<dbReference type="Gramene" id="CDF38535">
    <property type="protein sequence ID" value="CDF38535"/>
    <property type="gene ID" value="CHC_T00006254001"/>
</dbReference>
<dbReference type="PANTHER" id="PTHR10851:SF0">
    <property type="entry name" value="PYRIDOXINE-5'-PHOSPHATE OXIDASE"/>
    <property type="match status" value="1"/>
</dbReference>